<dbReference type="SUPFAM" id="SSF48403">
    <property type="entry name" value="Ankyrin repeat"/>
    <property type="match status" value="1"/>
</dbReference>
<keyword evidence="6 9" id="KW-0472">Membrane</keyword>
<evidence type="ECO:0000256" key="2">
    <source>
        <dbReference type="ARBA" id="ARBA00022692"/>
    </source>
</evidence>
<evidence type="ECO:0000256" key="6">
    <source>
        <dbReference type="ARBA" id="ARBA00023136"/>
    </source>
</evidence>
<keyword evidence="3" id="KW-0677">Repeat</keyword>
<dbReference type="PROSITE" id="PS50297">
    <property type="entry name" value="ANK_REP_REGION"/>
    <property type="match status" value="1"/>
</dbReference>
<dbReference type="AlphaFoldDB" id="W9RSI2"/>
<evidence type="ECO:0000256" key="3">
    <source>
        <dbReference type="ARBA" id="ARBA00022737"/>
    </source>
</evidence>
<dbReference type="EMBL" id="KE345044">
    <property type="protein sequence ID" value="EXB91224.1"/>
    <property type="molecule type" value="Genomic_DNA"/>
</dbReference>
<feature type="domain" description="PGG" evidence="10">
    <location>
        <begin position="253"/>
        <end position="357"/>
    </location>
</feature>
<reference evidence="12" key="1">
    <citation type="submission" date="2013-01" db="EMBL/GenBank/DDBJ databases">
        <title>Draft Genome Sequence of a Mulberry Tree, Morus notabilis C.K. Schneid.</title>
        <authorList>
            <person name="He N."/>
            <person name="Zhao S."/>
        </authorList>
    </citation>
    <scope>NUCLEOTIDE SEQUENCE</scope>
</reference>
<protein>
    <submittedName>
        <fullName evidence="11">Ankyrin repeat-containing protein</fullName>
    </submittedName>
</protein>
<feature type="transmembrane region" description="Helical" evidence="9">
    <location>
        <begin position="365"/>
        <end position="386"/>
    </location>
</feature>
<dbReference type="SMART" id="SM00248">
    <property type="entry name" value="ANK"/>
    <property type="match status" value="4"/>
</dbReference>
<evidence type="ECO:0000256" key="1">
    <source>
        <dbReference type="ARBA" id="ARBA00004141"/>
    </source>
</evidence>
<dbReference type="PROSITE" id="PS50088">
    <property type="entry name" value="ANK_REPEAT"/>
    <property type="match status" value="1"/>
</dbReference>
<evidence type="ECO:0000259" key="10">
    <source>
        <dbReference type="Pfam" id="PF13962"/>
    </source>
</evidence>
<proteinExistence type="predicted"/>
<dbReference type="PANTHER" id="PTHR24186:SF50">
    <property type="entry name" value="ANKYRIN REPEAT-CONTAINING PROTEIN ITN1-LIKE ISOFORM X1"/>
    <property type="match status" value="1"/>
</dbReference>
<feature type="transmembrane region" description="Helical" evidence="9">
    <location>
        <begin position="293"/>
        <end position="319"/>
    </location>
</feature>
<evidence type="ECO:0000256" key="5">
    <source>
        <dbReference type="ARBA" id="ARBA00023043"/>
    </source>
</evidence>
<sequence>MVKKYPTAVEQQDNFGWTPVHCAAHFGLQDVINLFLTYRKSSAYKKDKEGMSAFHLASKKRQVGIMEELITFCPDICESSTSNGQTALHVAVTRRQKKAVDCLLKEQAGSNVGVLNKKDTDGNTPLHLAAILEDYEILSMLLNDKRLEGNAVNKDGLTAMNIILSCKELQEPQKSDIVAKLRSVGGFPSLKEQLPERTAKMPDIIETTEKPRPQSEDDNKEDKLPNKKRKKFWVIPESLYVLGNPKNIQRPSEVDLRLATLIATITFAAAFQVPGRYESDGPYMGLPILRHKFLFKAFTILDSLALGFSTSSIFLHFLAVVGPNKTDCVNYALIIAHVTTYCSMIAMVTTFISAASLVWGNSGGVTAAVCAFFAAYVSGFLYIVLAKWVDKVSETK</sequence>
<dbReference type="GO" id="GO:0005886">
    <property type="term" value="C:plasma membrane"/>
    <property type="evidence" value="ECO:0007669"/>
    <property type="project" value="TreeGrafter"/>
</dbReference>
<dbReference type="OrthoDB" id="1191909at2759"/>
<dbReference type="eggNOG" id="KOG0504">
    <property type="taxonomic scope" value="Eukaryota"/>
</dbReference>
<gene>
    <name evidence="11" type="ORF">L484_016294</name>
</gene>
<dbReference type="InterPro" id="IPR036770">
    <property type="entry name" value="Ankyrin_rpt-contain_sf"/>
</dbReference>
<keyword evidence="2 9" id="KW-0812">Transmembrane</keyword>
<evidence type="ECO:0000256" key="4">
    <source>
        <dbReference type="ARBA" id="ARBA00022989"/>
    </source>
</evidence>
<keyword evidence="4 9" id="KW-1133">Transmembrane helix</keyword>
<comment type="subcellular location">
    <subcellularLocation>
        <location evidence="1">Membrane</location>
        <topology evidence="1">Multi-pass membrane protein</topology>
    </subcellularLocation>
</comment>
<accession>W9RSI2</accession>
<feature type="repeat" description="ANK" evidence="7">
    <location>
        <begin position="121"/>
        <end position="143"/>
    </location>
</feature>
<evidence type="ECO:0000256" key="9">
    <source>
        <dbReference type="SAM" id="Phobius"/>
    </source>
</evidence>
<keyword evidence="5 7" id="KW-0040">ANK repeat</keyword>
<feature type="region of interest" description="Disordered" evidence="8">
    <location>
        <begin position="198"/>
        <end position="224"/>
    </location>
</feature>
<evidence type="ECO:0000256" key="7">
    <source>
        <dbReference type="PROSITE-ProRule" id="PRU00023"/>
    </source>
</evidence>
<dbReference type="Pfam" id="PF12796">
    <property type="entry name" value="Ank_2"/>
    <property type="match status" value="1"/>
</dbReference>
<feature type="compositionally biased region" description="Basic and acidic residues" evidence="8">
    <location>
        <begin position="207"/>
        <end position="224"/>
    </location>
</feature>
<evidence type="ECO:0000313" key="12">
    <source>
        <dbReference type="Proteomes" id="UP000030645"/>
    </source>
</evidence>
<dbReference type="Proteomes" id="UP000030645">
    <property type="component" value="Unassembled WGS sequence"/>
</dbReference>
<dbReference type="KEGG" id="mnt:21399346"/>
<dbReference type="InterPro" id="IPR002110">
    <property type="entry name" value="Ankyrin_rpt"/>
</dbReference>
<dbReference type="STRING" id="981085.W9RSI2"/>
<evidence type="ECO:0000256" key="8">
    <source>
        <dbReference type="SAM" id="MobiDB-lite"/>
    </source>
</evidence>
<organism evidence="11 12">
    <name type="scientific">Morus notabilis</name>
    <dbReference type="NCBI Taxonomy" id="981085"/>
    <lineage>
        <taxon>Eukaryota</taxon>
        <taxon>Viridiplantae</taxon>
        <taxon>Streptophyta</taxon>
        <taxon>Embryophyta</taxon>
        <taxon>Tracheophyta</taxon>
        <taxon>Spermatophyta</taxon>
        <taxon>Magnoliopsida</taxon>
        <taxon>eudicotyledons</taxon>
        <taxon>Gunneridae</taxon>
        <taxon>Pentapetalae</taxon>
        <taxon>rosids</taxon>
        <taxon>fabids</taxon>
        <taxon>Rosales</taxon>
        <taxon>Moraceae</taxon>
        <taxon>Moreae</taxon>
        <taxon>Morus</taxon>
    </lineage>
</organism>
<evidence type="ECO:0000313" key="11">
    <source>
        <dbReference type="EMBL" id="EXB91224.1"/>
    </source>
</evidence>
<dbReference type="Pfam" id="PF13962">
    <property type="entry name" value="PGG"/>
    <property type="match status" value="1"/>
</dbReference>
<feature type="transmembrane region" description="Helical" evidence="9">
    <location>
        <begin position="331"/>
        <end position="359"/>
    </location>
</feature>
<keyword evidence="12" id="KW-1185">Reference proteome</keyword>
<dbReference type="InterPro" id="IPR026961">
    <property type="entry name" value="PGG_dom"/>
</dbReference>
<dbReference type="Gene3D" id="1.25.40.20">
    <property type="entry name" value="Ankyrin repeat-containing domain"/>
    <property type="match status" value="1"/>
</dbReference>
<name>W9RSI2_9ROSA</name>
<dbReference type="PANTHER" id="PTHR24186">
    <property type="entry name" value="PROTEIN PHOSPHATASE 1 REGULATORY SUBUNIT"/>
    <property type="match status" value="1"/>
</dbReference>
<dbReference type="Pfam" id="PF00023">
    <property type="entry name" value="Ank"/>
    <property type="match status" value="1"/>
</dbReference>